<gene>
    <name evidence="2" type="ORF">GALL_503160</name>
</gene>
<protein>
    <submittedName>
        <fullName evidence="2">Uncharacterized protein</fullName>
    </submittedName>
</protein>
<feature type="region of interest" description="Disordered" evidence="1">
    <location>
        <begin position="121"/>
        <end position="145"/>
    </location>
</feature>
<proteinExistence type="predicted"/>
<organism evidence="2">
    <name type="scientific">mine drainage metagenome</name>
    <dbReference type="NCBI Taxonomy" id="410659"/>
    <lineage>
        <taxon>unclassified sequences</taxon>
        <taxon>metagenomes</taxon>
        <taxon>ecological metagenomes</taxon>
    </lineage>
</organism>
<dbReference type="EMBL" id="MLJW01005509">
    <property type="protein sequence ID" value="OIQ68096.1"/>
    <property type="molecule type" value="Genomic_DNA"/>
</dbReference>
<feature type="region of interest" description="Disordered" evidence="1">
    <location>
        <begin position="1"/>
        <end position="52"/>
    </location>
</feature>
<evidence type="ECO:0000256" key="1">
    <source>
        <dbReference type="SAM" id="MobiDB-lite"/>
    </source>
</evidence>
<feature type="compositionally biased region" description="Polar residues" evidence="1">
    <location>
        <begin position="134"/>
        <end position="145"/>
    </location>
</feature>
<name>A0A1J5PBJ5_9ZZZZ</name>
<evidence type="ECO:0000313" key="2">
    <source>
        <dbReference type="EMBL" id="OIQ68096.1"/>
    </source>
</evidence>
<comment type="caution">
    <text evidence="2">The sequence shown here is derived from an EMBL/GenBank/DDBJ whole genome shotgun (WGS) entry which is preliminary data.</text>
</comment>
<reference evidence="2" key="1">
    <citation type="submission" date="2016-10" db="EMBL/GenBank/DDBJ databases">
        <title>Sequence of Gallionella enrichment culture.</title>
        <authorList>
            <person name="Poehlein A."/>
            <person name="Muehling M."/>
            <person name="Daniel R."/>
        </authorList>
    </citation>
    <scope>NUCLEOTIDE SEQUENCE</scope>
</reference>
<dbReference type="AlphaFoldDB" id="A0A1J5PBJ5"/>
<sequence>MKSKNPAKSPEVAAKATATQDVSSRRRSTSAVVPVKSTGARKSRVALEPIPPAVHKDKQKVIRDSFTFPKDEYDTLDALKRRAMHLARPIKKGELIRAGIATLKGLKDSAFVAAIDAVPRVKAGRPKRDKAQGEGSTSEQKVLQP</sequence>
<accession>A0A1J5PBJ5</accession>